<comment type="caution">
    <text evidence="2">The sequence shown here is derived from an EMBL/GenBank/DDBJ whole genome shotgun (WGS) entry which is preliminary data.</text>
</comment>
<reference evidence="3" key="1">
    <citation type="journal article" date="2019" name="Int. J. Syst. Evol. Microbiol.">
        <title>The Global Catalogue of Microorganisms (GCM) 10K type strain sequencing project: providing services to taxonomists for standard genome sequencing and annotation.</title>
        <authorList>
            <consortium name="The Broad Institute Genomics Platform"/>
            <consortium name="The Broad Institute Genome Sequencing Center for Infectious Disease"/>
            <person name="Wu L."/>
            <person name="Ma J."/>
        </authorList>
    </citation>
    <scope>NUCLEOTIDE SEQUENCE [LARGE SCALE GENOMIC DNA]</scope>
    <source>
        <strain evidence="3">CGMCC 1.6375</strain>
    </source>
</reference>
<evidence type="ECO:0000256" key="1">
    <source>
        <dbReference type="SAM" id="MobiDB-lite"/>
    </source>
</evidence>
<protein>
    <submittedName>
        <fullName evidence="2">Uncharacterized protein</fullName>
    </submittedName>
</protein>
<dbReference type="EMBL" id="BMLI01000004">
    <property type="protein sequence ID" value="GGN14024.1"/>
    <property type="molecule type" value="Genomic_DNA"/>
</dbReference>
<dbReference type="Proteomes" id="UP000632339">
    <property type="component" value="Unassembled WGS sequence"/>
</dbReference>
<feature type="compositionally biased region" description="Basic and acidic residues" evidence="1">
    <location>
        <begin position="43"/>
        <end position="52"/>
    </location>
</feature>
<evidence type="ECO:0000313" key="2">
    <source>
        <dbReference type="EMBL" id="GGN14024.1"/>
    </source>
</evidence>
<name>A0ABQ2IJC8_9BACT</name>
<keyword evidence="3" id="KW-1185">Reference proteome</keyword>
<accession>A0ABQ2IJC8</accession>
<dbReference type="RefSeq" id="WP_157505210.1">
    <property type="nucleotide sequence ID" value="NZ_BMLI01000004.1"/>
</dbReference>
<organism evidence="2 3">
    <name type="scientific">Dyadobacter beijingensis</name>
    <dbReference type="NCBI Taxonomy" id="365489"/>
    <lineage>
        <taxon>Bacteria</taxon>
        <taxon>Pseudomonadati</taxon>
        <taxon>Bacteroidota</taxon>
        <taxon>Cytophagia</taxon>
        <taxon>Cytophagales</taxon>
        <taxon>Spirosomataceae</taxon>
        <taxon>Dyadobacter</taxon>
    </lineage>
</organism>
<gene>
    <name evidence="2" type="ORF">GCM10010967_57820</name>
</gene>
<evidence type="ECO:0000313" key="3">
    <source>
        <dbReference type="Proteomes" id="UP000632339"/>
    </source>
</evidence>
<sequence>MTTKEIKYHDARRGEVKLNNTRQRRKQPFPKLYANNPEDYDLSESHEDRSRL</sequence>
<feature type="compositionally biased region" description="Basic and acidic residues" evidence="1">
    <location>
        <begin position="1"/>
        <end position="16"/>
    </location>
</feature>
<feature type="region of interest" description="Disordered" evidence="1">
    <location>
        <begin position="1"/>
        <end position="52"/>
    </location>
</feature>
<proteinExistence type="predicted"/>